<dbReference type="GO" id="GO:0003697">
    <property type="term" value="F:single-stranded DNA binding"/>
    <property type="evidence" value="ECO:0007669"/>
    <property type="project" value="InterPro"/>
</dbReference>
<feature type="non-terminal residue" evidence="3">
    <location>
        <position position="1"/>
    </location>
</feature>
<dbReference type="SMART" id="SM00493">
    <property type="entry name" value="TOPRIM"/>
    <property type="match status" value="1"/>
</dbReference>
<organism evidence="3">
    <name type="scientific">Picocystis salinarum</name>
    <dbReference type="NCBI Taxonomy" id="88271"/>
    <lineage>
        <taxon>Eukaryota</taxon>
        <taxon>Viridiplantae</taxon>
        <taxon>Chlorophyta</taxon>
        <taxon>Picocystophyceae</taxon>
        <taxon>Picocystales</taxon>
        <taxon>Picocystaceae</taxon>
        <taxon>Picocystis</taxon>
    </lineage>
</organism>
<dbReference type="Gene3D" id="3.40.50.300">
    <property type="entry name" value="P-loop containing nucleotide triphosphate hydrolases"/>
    <property type="match status" value="1"/>
</dbReference>
<reference evidence="3" key="1">
    <citation type="submission" date="2021-01" db="EMBL/GenBank/DDBJ databases">
        <authorList>
            <person name="Corre E."/>
            <person name="Pelletier E."/>
            <person name="Niang G."/>
            <person name="Scheremetjew M."/>
            <person name="Finn R."/>
            <person name="Kale V."/>
            <person name="Holt S."/>
            <person name="Cochrane G."/>
            <person name="Meng A."/>
            <person name="Brown T."/>
            <person name="Cohen L."/>
        </authorList>
    </citation>
    <scope>NUCLEOTIDE SEQUENCE</scope>
    <source>
        <strain evidence="3">CCMP1897</strain>
    </source>
</reference>
<proteinExistence type="predicted"/>
<dbReference type="SUPFAM" id="SSF52540">
    <property type="entry name" value="P-loop containing nucleoside triphosphate hydrolases"/>
    <property type="match status" value="1"/>
</dbReference>
<dbReference type="InterPro" id="IPR007694">
    <property type="entry name" value="DNA_helicase_DnaB-like_C"/>
</dbReference>
<dbReference type="GO" id="GO:0006260">
    <property type="term" value="P:DNA replication"/>
    <property type="evidence" value="ECO:0007669"/>
    <property type="project" value="InterPro"/>
</dbReference>
<accession>A0A7S3UEM1</accession>
<feature type="domain" description="SF4 helicase" evidence="2">
    <location>
        <begin position="458"/>
        <end position="723"/>
    </location>
</feature>
<dbReference type="Pfam" id="PF13662">
    <property type="entry name" value="Toprim_4"/>
    <property type="match status" value="1"/>
</dbReference>
<dbReference type="SUPFAM" id="SSF56731">
    <property type="entry name" value="DNA primase core"/>
    <property type="match status" value="1"/>
</dbReference>
<dbReference type="InterPro" id="IPR006171">
    <property type="entry name" value="TOPRIM_dom"/>
</dbReference>
<dbReference type="AlphaFoldDB" id="A0A7S3UEM1"/>
<dbReference type="PANTHER" id="PTHR12873:SF0">
    <property type="entry name" value="TWINKLE MTDNA HELICASE"/>
    <property type="match status" value="1"/>
</dbReference>
<name>A0A7S3UEM1_9CHLO</name>
<dbReference type="EMBL" id="HBIS01005463">
    <property type="protein sequence ID" value="CAE0611094.1"/>
    <property type="molecule type" value="Transcribed_RNA"/>
</dbReference>
<evidence type="ECO:0000256" key="1">
    <source>
        <dbReference type="SAM" id="MobiDB-lite"/>
    </source>
</evidence>
<feature type="region of interest" description="Disordered" evidence="1">
    <location>
        <begin position="310"/>
        <end position="329"/>
    </location>
</feature>
<dbReference type="InterPro" id="IPR027417">
    <property type="entry name" value="P-loop_NTPase"/>
</dbReference>
<dbReference type="PROSITE" id="PS51199">
    <property type="entry name" value="SF4_HELICASE"/>
    <property type="match status" value="1"/>
</dbReference>
<dbReference type="Gene3D" id="3.40.1360.10">
    <property type="match status" value="1"/>
</dbReference>
<dbReference type="GO" id="GO:0043139">
    <property type="term" value="F:5'-3' DNA helicase activity"/>
    <property type="evidence" value="ECO:0007669"/>
    <property type="project" value="InterPro"/>
</dbReference>
<sequence>VVDAPSLHVQRRVPFRTTTHDEAQGKRMAAARMAMRRAWKRPWWTKVHLMRIPKHAAAMSDDAATSEEPTRHTLANTTKATPPNAGTPLRDQLETRGIVLRTYRGGQHRTVCPQCGGGSQKELSLSIHIDEDGQGAAWNCFRARCGWSGAVGRRSNGNAEGESGIAGTDGFAAASKKFRDVGMTARKPEVPVQRPKVNFQPPSAKVLQFFRGRSIPESVVDRNGIMEEKCYSPATGREELAIAFPYRRDGELISVKYRGPRKSFWQSKNCEKIFYGLDDIKGKKEIIVVEGELDKLALEVAGYTNVVSVPDGAPRKAKEDEQLPPPEEDTKFSYLWNCREYLDHVEKVVLATDSDEPGQALAEELSRRLGKERCWKVRWVAEQGRSHTDIASTAQENAEQNGDAAALPKPPKDANDLLRMEGPDAVKECIRNAEPYPIRGLFRFTDFYDEIESYYALTLGEEMGVSTGWNSVDEVYKVVPGELTVVTGVPNSGKSEWIDALMVNLAEDHGWSFALCSMENKVRDHARKLIEKRVRAPFFDAPYGQSRRRMSRESLGEGVRWLDDHFHLIRYEDDQLPSVDWVLNLARSAVLRFGIRGLVIDPYNELDHQRPHNMSETEYVSQMITKIKRFAQHHDCHVWFVAHPRIMRGWQGEAPNLYDISGSAHFINKCDNGLVVHRSRRPEDGAPDEVQILLRKVRNKASGRIGDTKLRYDITTGRYSDLY</sequence>
<feature type="region of interest" description="Disordered" evidence="1">
    <location>
        <begin position="58"/>
        <end position="90"/>
    </location>
</feature>
<dbReference type="InterPro" id="IPR034154">
    <property type="entry name" value="TOPRIM_DnaG/twinkle"/>
</dbReference>
<dbReference type="CDD" id="cd01029">
    <property type="entry name" value="TOPRIM_primases"/>
    <property type="match status" value="1"/>
</dbReference>
<dbReference type="InterPro" id="IPR027032">
    <property type="entry name" value="Twinkle-like"/>
</dbReference>
<dbReference type="GO" id="GO:0005524">
    <property type="term" value="F:ATP binding"/>
    <property type="evidence" value="ECO:0007669"/>
    <property type="project" value="InterPro"/>
</dbReference>
<evidence type="ECO:0000259" key="2">
    <source>
        <dbReference type="PROSITE" id="PS51199"/>
    </source>
</evidence>
<dbReference type="Pfam" id="PF03796">
    <property type="entry name" value="DnaB_C"/>
    <property type="match status" value="1"/>
</dbReference>
<evidence type="ECO:0000313" key="3">
    <source>
        <dbReference type="EMBL" id="CAE0611094.1"/>
    </source>
</evidence>
<protein>
    <recommendedName>
        <fullName evidence="2">SF4 helicase domain-containing protein</fullName>
    </recommendedName>
</protein>
<dbReference type="PANTHER" id="PTHR12873">
    <property type="entry name" value="T7-LIKE MITOCHONDRIAL DNA HELICASE"/>
    <property type="match status" value="1"/>
</dbReference>
<gene>
    <name evidence="3" type="ORF">PSAL00342_LOCUS4929</name>
</gene>